<evidence type="ECO:0000256" key="1">
    <source>
        <dbReference type="SAM" id="Coils"/>
    </source>
</evidence>
<feature type="compositionally biased region" description="Basic and acidic residues" evidence="2">
    <location>
        <begin position="568"/>
        <end position="581"/>
    </location>
</feature>
<gene>
    <name evidence="3" type="ORF">VTK73DRAFT_8584</name>
</gene>
<comment type="caution">
    <text evidence="3">The sequence shown here is derived from an EMBL/GenBank/DDBJ whole genome shotgun (WGS) entry which is preliminary data.</text>
</comment>
<evidence type="ECO:0000313" key="4">
    <source>
        <dbReference type="Proteomes" id="UP001586593"/>
    </source>
</evidence>
<evidence type="ECO:0000256" key="2">
    <source>
        <dbReference type="SAM" id="MobiDB-lite"/>
    </source>
</evidence>
<proteinExistence type="predicted"/>
<dbReference type="EMBL" id="JAZHXJ010000634">
    <property type="protein sequence ID" value="KAL1855291.1"/>
    <property type="molecule type" value="Genomic_DNA"/>
</dbReference>
<feature type="compositionally biased region" description="Basic and acidic residues" evidence="2">
    <location>
        <begin position="474"/>
        <end position="493"/>
    </location>
</feature>
<reference evidence="3 4" key="1">
    <citation type="journal article" date="2024" name="Commun. Biol.">
        <title>Comparative genomic analysis of thermophilic fungi reveals convergent evolutionary adaptations and gene losses.</title>
        <authorList>
            <person name="Steindorff A.S."/>
            <person name="Aguilar-Pontes M.V."/>
            <person name="Robinson A.J."/>
            <person name="Andreopoulos B."/>
            <person name="LaButti K."/>
            <person name="Kuo A."/>
            <person name="Mondo S."/>
            <person name="Riley R."/>
            <person name="Otillar R."/>
            <person name="Haridas S."/>
            <person name="Lipzen A."/>
            <person name="Grimwood J."/>
            <person name="Schmutz J."/>
            <person name="Clum A."/>
            <person name="Reid I.D."/>
            <person name="Moisan M.C."/>
            <person name="Butler G."/>
            <person name="Nguyen T.T.M."/>
            <person name="Dewar K."/>
            <person name="Conant G."/>
            <person name="Drula E."/>
            <person name="Henrissat B."/>
            <person name="Hansel C."/>
            <person name="Singer S."/>
            <person name="Hutchinson M.I."/>
            <person name="de Vries R.P."/>
            <person name="Natvig D.O."/>
            <person name="Powell A.J."/>
            <person name="Tsang A."/>
            <person name="Grigoriev I.V."/>
        </authorList>
    </citation>
    <scope>NUCLEOTIDE SEQUENCE [LARGE SCALE GENOMIC DNA]</scope>
    <source>
        <strain evidence="3 4">ATCC 24622</strain>
    </source>
</reference>
<sequence length="598" mass="69778">MASEDQSPAMTVGRLLAFSHAELVELMGVNRQSDGAVSLPVDDWDRLSEDERGRLAEKLMAAQRALGTPHPRPLDVGALDVRLRSLASGDTDRSARWRIRRSPDSYCYDLSIERETERYNELVKDGGRPLYPIALLPTVSTKSVEYQRLLRPWAEALADRGRYFARWDHRNDRGSLNQWEVFGRQLYRWELFRAWQRDNRHLGDEEGGYAAHLERRKKKLEEMLDCTRHNDHPDFCMPDWEDIKRRDIERLTMRLAEVEDDVRREWRWIDRSRRWQRHYCREGDVRGNAFADYVEAARRRLAQHGFTRPFQFHEDPKQQDERSTWIEYLYFETWWYDTIVLTIRRLRPTAYQAWRKLVDSKVLRPHETPLSLRTMKRACRDQAMIDQARAALDKAEQTVRSLRLTMSDPQRLQEATRKWELAKCQVESCKKRSDSLRNFFQSTKNFDLASKDLHCHRPLLSWILKQLDVIEAKMRPSQGAERRTSGPKRRFDTGDETAADLSCKRRKVAGSPGEDKQAMTSSVSSSISQPQSSQSTPLSSRAPEATVRQPACDASRSEPTTGHLRRSARLEARRSPFKDPPRTPTVLTEPAGSETRRS</sequence>
<evidence type="ECO:0000313" key="3">
    <source>
        <dbReference type="EMBL" id="KAL1855291.1"/>
    </source>
</evidence>
<dbReference type="Proteomes" id="UP001586593">
    <property type="component" value="Unassembled WGS sequence"/>
</dbReference>
<organism evidence="3 4">
    <name type="scientific">Phialemonium thermophilum</name>
    <dbReference type="NCBI Taxonomy" id="223376"/>
    <lineage>
        <taxon>Eukaryota</taxon>
        <taxon>Fungi</taxon>
        <taxon>Dikarya</taxon>
        <taxon>Ascomycota</taxon>
        <taxon>Pezizomycotina</taxon>
        <taxon>Sordariomycetes</taxon>
        <taxon>Sordariomycetidae</taxon>
        <taxon>Cephalothecales</taxon>
        <taxon>Cephalothecaceae</taxon>
        <taxon>Phialemonium</taxon>
    </lineage>
</organism>
<keyword evidence="1" id="KW-0175">Coiled coil</keyword>
<protein>
    <submittedName>
        <fullName evidence="3">Uncharacterized protein</fullName>
    </submittedName>
</protein>
<name>A0ABR3W7Q1_9PEZI</name>
<feature type="coiled-coil region" evidence="1">
    <location>
        <begin position="210"/>
        <end position="261"/>
    </location>
</feature>
<keyword evidence="4" id="KW-1185">Reference proteome</keyword>
<feature type="region of interest" description="Disordered" evidence="2">
    <location>
        <begin position="474"/>
        <end position="598"/>
    </location>
</feature>
<accession>A0ABR3W7Q1</accession>
<feature type="compositionally biased region" description="Low complexity" evidence="2">
    <location>
        <begin position="521"/>
        <end position="540"/>
    </location>
</feature>